<evidence type="ECO:0000313" key="5">
    <source>
        <dbReference type="EMBL" id="MBD1549280.1"/>
    </source>
</evidence>
<evidence type="ECO:0000259" key="4">
    <source>
        <dbReference type="PROSITE" id="PS01124"/>
    </source>
</evidence>
<dbReference type="InterPro" id="IPR050204">
    <property type="entry name" value="AraC_XylS_family_regulators"/>
</dbReference>
<dbReference type="Gene3D" id="1.10.10.60">
    <property type="entry name" value="Homeodomain-like"/>
    <property type="match status" value="1"/>
</dbReference>
<dbReference type="InterPro" id="IPR018060">
    <property type="entry name" value="HTH_AraC"/>
</dbReference>
<dbReference type="PANTHER" id="PTHR46796:SF6">
    <property type="entry name" value="ARAC SUBFAMILY"/>
    <property type="match status" value="1"/>
</dbReference>
<proteinExistence type="predicted"/>
<dbReference type="AlphaFoldDB" id="A0A926S8A9"/>
<organism evidence="5 6">
    <name type="scientific">Roseibium aggregatum</name>
    <dbReference type="NCBI Taxonomy" id="187304"/>
    <lineage>
        <taxon>Bacteria</taxon>
        <taxon>Pseudomonadati</taxon>
        <taxon>Pseudomonadota</taxon>
        <taxon>Alphaproteobacteria</taxon>
        <taxon>Hyphomicrobiales</taxon>
        <taxon>Stappiaceae</taxon>
        <taxon>Roseibium</taxon>
    </lineage>
</organism>
<dbReference type="Pfam" id="PF14525">
    <property type="entry name" value="AraC_binding_2"/>
    <property type="match status" value="1"/>
</dbReference>
<dbReference type="EMBL" id="JABFCZ010000033">
    <property type="protein sequence ID" value="MBD1549280.1"/>
    <property type="molecule type" value="Genomic_DNA"/>
</dbReference>
<evidence type="ECO:0000256" key="3">
    <source>
        <dbReference type="ARBA" id="ARBA00023163"/>
    </source>
</evidence>
<evidence type="ECO:0000256" key="1">
    <source>
        <dbReference type="ARBA" id="ARBA00023015"/>
    </source>
</evidence>
<dbReference type="PROSITE" id="PS01124">
    <property type="entry name" value="HTH_ARAC_FAMILY_2"/>
    <property type="match status" value="1"/>
</dbReference>
<dbReference type="InterPro" id="IPR018062">
    <property type="entry name" value="HTH_AraC-typ_CS"/>
</dbReference>
<dbReference type="GO" id="GO:0043565">
    <property type="term" value="F:sequence-specific DNA binding"/>
    <property type="evidence" value="ECO:0007669"/>
    <property type="project" value="InterPro"/>
</dbReference>
<dbReference type="PROSITE" id="PS00041">
    <property type="entry name" value="HTH_ARAC_FAMILY_1"/>
    <property type="match status" value="1"/>
</dbReference>
<dbReference type="PANTHER" id="PTHR46796">
    <property type="entry name" value="HTH-TYPE TRANSCRIPTIONAL ACTIVATOR RHAS-RELATED"/>
    <property type="match status" value="1"/>
</dbReference>
<keyword evidence="3" id="KW-0804">Transcription</keyword>
<evidence type="ECO:0000256" key="2">
    <source>
        <dbReference type="ARBA" id="ARBA00023125"/>
    </source>
</evidence>
<evidence type="ECO:0000313" key="6">
    <source>
        <dbReference type="Proteomes" id="UP000598467"/>
    </source>
</evidence>
<comment type="caution">
    <text evidence="5">The sequence shown here is derived from an EMBL/GenBank/DDBJ whole genome shotgun (WGS) entry which is preliminary data.</text>
</comment>
<accession>A0A926S8A9</accession>
<gene>
    <name evidence="5" type="ORF">HK439_23710</name>
</gene>
<keyword evidence="2" id="KW-0238">DNA-binding</keyword>
<feature type="domain" description="HTH araC/xylS-type" evidence="4">
    <location>
        <begin position="231"/>
        <end position="329"/>
    </location>
</feature>
<sequence>MAAPEALPTTEYFAQYPVVRTRDMDEARHIVARKLCDHKLEVTGRRSSLFVRHNAVSGRSVSVNYLHYGADVTVDPGRLGSFYLFQVPLSGSANIRHRGEEMTATTNMGTILNPDRGALLHWGRDCSKLLLQVDRTQLETVARSITGAPLPGPIRFEMKVDLTNGPGRQLKRLVMGCAQAVENGDLFRGPLVARDLRAEEDLAHALLTLQPSNISHIIERSDRRANPREIRIALEYMHANLGEPITLADIAQAARMNVRTLQKGFQRIYGQSPMQALRNARLDTAHYMLAARSNPPSVSEAAFLCGFSHLGRFSYYYRERFGHLPSEKR</sequence>
<dbReference type="Pfam" id="PF12833">
    <property type="entry name" value="HTH_18"/>
    <property type="match status" value="1"/>
</dbReference>
<dbReference type="InterPro" id="IPR035418">
    <property type="entry name" value="AraC-bd_2"/>
</dbReference>
<dbReference type="SUPFAM" id="SSF46689">
    <property type="entry name" value="Homeodomain-like"/>
    <property type="match status" value="2"/>
</dbReference>
<dbReference type="InterPro" id="IPR009057">
    <property type="entry name" value="Homeodomain-like_sf"/>
</dbReference>
<name>A0A926S8A9_9HYPH</name>
<protein>
    <submittedName>
        <fullName evidence="5">AraC family transcriptional regulator</fullName>
    </submittedName>
</protein>
<dbReference type="SMART" id="SM00342">
    <property type="entry name" value="HTH_ARAC"/>
    <property type="match status" value="1"/>
</dbReference>
<dbReference type="GO" id="GO:0003700">
    <property type="term" value="F:DNA-binding transcription factor activity"/>
    <property type="evidence" value="ECO:0007669"/>
    <property type="project" value="InterPro"/>
</dbReference>
<keyword evidence="1" id="KW-0805">Transcription regulation</keyword>
<reference evidence="5" key="1">
    <citation type="submission" date="2020-05" db="EMBL/GenBank/DDBJ databases">
        <title>Identification of trans-AT polyketide cluster in two marine bacteria, producers of a novel glutaramide-containing polyketide sesbanimide D and analogs.</title>
        <authorList>
            <person name="Kacar D."/>
            <person name="Rodriguez P."/>
            <person name="Canedo L."/>
            <person name="Gonzalez E."/>
            <person name="Galan B."/>
            <person name="De La Calle F."/>
            <person name="Garcia J.L."/>
        </authorList>
    </citation>
    <scope>NUCLEOTIDE SEQUENCE</scope>
    <source>
        <strain evidence="5">PHM038</strain>
    </source>
</reference>
<dbReference type="Proteomes" id="UP000598467">
    <property type="component" value="Unassembled WGS sequence"/>
</dbReference>